<dbReference type="InterPro" id="IPR002146">
    <property type="entry name" value="ATP_synth_b/b'su_bac/chlpt"/>
</dbReference>
<keyword evidence="7 12" id="KW-0472">Membrane</keyword>
<name>A0ABS6BEE3_9SPHN</name>
<evidence type="ECO:0000256" key="3">
    <source>
        <dbReference type="ARBA" id="ARBA00022692"/>
    </source>
</evidence>
<keyword evidence="4 12" id="KW-0375">Hydrogen ion transport</keyword>
<keyword evidence="8 12" id="KW-0066">ATP synthesis</keyword>
<evidence type="ECO:0000256" key="7">
    <source>
        <dbReference type="ARBA" id="ARBA00023136"/>
    </source>
</evidence>
<proteinExistence type="inferred from homology"/>
<comment type="caution">
    <text evidence="15">The sequence shown here is derived from an EMBL/GenBank/DDBJ whole genome shotgun (WGS) entry which is preliminary data.</text>
</comment>
<keyword evidence="5 12" id="KW-1133">Transmembrane helix</keyword>
<evidence type="ECO:0000256" key="9">
    <source>
        <dbReference type="ARBA" id="ARBA00025198"/>
    </source>
</evidence>
<keyword evidence="14" id="KW-0175">Coiled coil</keyword>
<dbReference type="Proteomes" id="UP000776276">
    <property type="component" value="Unassembled WGS sequence"/>
</dbReference>
<evidence type="ECO:0000256" key="14">
    <source>
        <dbReference type="SAM" id="Coils"/>
    </source>
</evidence>
<gene>
    <name evidence="12" type="primary">atpF</name>
    <name evidence="15" type="ORF">KOF26_01540</name>
</gene>
<dbReference type="EMBL" id="JAHKRT010000001">
    <property type="protein sequence ID" value="MBU3076534.1"/>
    <property type="molecule type" value="Genomic_DNA"/>
</dbReference>
<evidence type="ECO:0000256" key="6">
    <source>
        <dbReference type="ARBA" id="ARBA00023065"/>
    </source>
</evidence>
<evidence type="ECO:0000256" key="5">
    <source>
        <dbReference type="ARBA" id="ARBA00022989"/>
    </source>
</evidence>
<evidence type="ECO:0000256" key="2">
    <source>
        <dbReference type="ARBA" id="ARBA00022547"/>
    </source>
</evidence>
<dbReference type="RefSeq" id="WP_216318894.1">
    <property type="nucleotide sequence ID" value="NZ_JAHKRT010000001.1"/>
</dbReference>
<reference evidence="15 16" key="1">
    <citation type="submission" date="2021-06" db="EMBL/GenBank/DDBJ databases">
        <title>Sphingomonas sp. XMGL2, whole genome shotgun sequencing project.</title>
        <authorList>
            <person name="Zhao G."/>
            <person name="Shen L."/>
        </authorList>
    </citation>
    <scope>NUCLEOTIDE SEQUENCE [LARGE SCALE GENOMIC DNA]</scope>
    <source>
        <strain evidence="15 16">XMGL2</strain>
    </source>
</reference>
<organism evidence="15 16">
    <name type="scientific">Sphingomonas quercus</name>
    <dbReference type="NCBI Taxonomy" id="2842451"/>
    <lineage>
        <taxon>Bacteria</taxon>
        <taxon>Pseudomonadati</taxon>
        <taxon>Pseudomonadota</taxon>
        <taxon>Alphaproteobacteria</taxon>
        <taxon>Sphingomonadales</taxon>
        <taxon>Sphingomonadaceae</taxon>
        <taxon>Sphingomonas</taxon>
    </lineage>
</organism>
<keyword evidence="1 12" id="KW-0813">Transport</keyword>
<accession>A0ABS6BEE3</accession>
<keyword evidence="6 12" id="KW-0406">Ion transport</keyword>
<comment type="function">
    <text evidence="10">Component of the F(0) channel, it forms part of the peripheral stalk, linking F(1) to F(0). The b'-subunit is a diverged and duplicated form of b found in plants and photosynthetic bacteria.</text>
</comment>
<evidence type="ECO:0000256" key="12">
    <source>
        <dbReference type="HAMAP-Rule" id="MF_01398"/>
    </source>
</evidence>
<sequence>MSNAAAADATVAHNLANADNSMPFAPHQNVEATFVQGHGEPAAEPTALGLDATAWVALAMIVVIALMLAKKVPAVIGASLDKKIAAIRAQLDEASRLRAEAEALKAEYTGKTAGAEAEAEAIRTAARHEADALLAKARTDADALIERRARMAEDKIGAAERAAIAEVRAKAASAAAAAAATLIGEVHDKAADKALVDAAISRLN</sequence>
<keyword evidence="2 12" id="KW-0138">CF(0)</keyword>
<feature type="coiled-coil region" evidence="14">
    <location>
        <begin position="84"/>
        <end position="154"/>
    </location>
</feature>
<comment type="subcellular location">
    <subcellularLocation>
        <location evidence="12">Cell membrane</location>
        <topology evidence="12">Single-pass membrane protein</topology>
    </subcellularLocation>
    <subcellularLocation>
        <location evidence="11">Endomembrane system</location>
        <topology evidence="11">Single-pass membrane protein</topology>
    </subcellularLocation>
</comment>
<evidence type="ECO:0000256" key="1">
    <source>
        <dbReference type="ARBA" id="ARBA00022448"/>
    </source>
</evidence>
<feature type="transmembrane region" description="Helical" evidence="12">
    <location>
        <begin position="52"/>
        <end position="69"/>
    </location>
</feature>
<evidence type="ECO:0000313" key="15">
    <source>
        <dbReference type="EMBL" id="MBU3076534.1"/>
    </source>
</evidence>
<keyword evidence="3 12" id="KW-0812">Transmembrane</keyword>
<evidence type="ECO:0000256" key="4">
    <source>
        <dbReference type="ARBA" id="ARBA00022781"/>
    </source>
</evidence>
<evidence type="ECO:0000256" key="13">
    <source>
        <dbReference type="RuleBase" id="RU003848"/>
    </source>
</evidence>
<protein>
    <recommendedName>
        <fullName evidence="12">ATP synthase subunit b</fullName>
    </recommendedName>
    <alternativeName>
        <fullName evidence="12">ATP synthase F(0) sector subunit b</fullName>
    </alternativeName>
    <alternativeName>
        <fullName evidence="12">ATPase subunit I</fullName>
    </alternativeName>
    <alternativeName>
        <fullName evidence="12">F-type ATPase subunit b</fullName>
        <shortName evidence="12">F-ATPase subunit b</shortName>
    </alternativeName>
</protein>
<dbReference type="CDD" id="cd06503">
    <property type="entry name" value="ATP-synt_Fo_b"/>
    <property type="match status" value="1"/>
</dbReference>
<keyword evidence="12" id="KW-1003">Cell membrane</keyword>
<evidence type="ECO:0000256" key="11">
    <source>
        <dbReference type="ARBA" id="ARBA00037847"/>
    </source>
</evidence>
<evidence type="ECO:0000256" key="10">
    <source>
        <dbReference type="ARBA" id="ARBA00025614"/>
    </source>
</evidence>
<comment type="function">
    <text evidence="9 12">F(1)F(0) ATP synthase produces ATP from ADP in the presence of a proton or sodium gradient. F-type ATPases consist of two structural domains, F(1) containing the extramembraneous catalytic core and F(0) containing the membrane proton channel, linked together by a central stalk and a peripheral stalk. During catalysis, ATP synthesis in the catalytic domain of F(1) is coupled via a rotary mechanism of the central stalk subunits to proton translocation.</text>
</comment>
<dbReference type="HAMAP" id="MF_01398">
    <property type="entry name" value="ATP_synth_b_bprime"/>
    <property type="match status" value="1"/>
</dbReference>
<comment type="similarity">
    <text evidence="12 13">Belongs to the ATPase B chain family.</text>
</comment>
<evidence type="ECO:0000313" key="16">
    <source>
        <dbReference type="Proteomes" id="UP000776276"/>
    </source>
</evidence>
<comment type="subunit">
    <text evidence="12">F-type ATPases have 2 components, F(1) - the catalytic core - and F(0) - the membrane proton channel. F(1) has five subunits: alpha(3), beta(3), gamma(1), delta(1), epsilon(1). F(0) has three main subunits: a(1), b(2) and c(10-14). The alpha and beta chains form an alternating ring which encloses part of the gamma chain. F(1) is attached to F(0) by a central stalk formed by the gamma and epsilon chains, while a peripheral stalk is formed by the delta and b chains.</text>
</comment>
<evidence type="ECO:0000256" key="8">
    <source>
        <dbReference type="ARBA" id="ARBA00023310"/>
    </source>
</evidence>
<dbReference type="Pfam" id="PF00430">
    <property type="entry name" value="ATP-synt_B"/>
    <property type="match status" value="1"/>
</dbReference>
<keyword evidence="16" id="KW-1185">Reference proteome</keyword>